<dbReference type="GO" id="GO:0000139">
    <property type="term" value="C:Golgi membrane"/>
    <property type="evidence" value="ECO:0007669"/>
    <property type="project" value="UniProtKB-SubCell"/>
</dbReference>
<evidence type="ECO:0000256" key="7">
    <source>
        <dbReference type="ARBA" id="ARBA00023136"/>
    </source>
</evidence>
<evidence type="ECO:0000256" key="1">
    <source>
        <dbReference type="ARBA" id="ARBA00004394"/>
    </source>
</evidence>
<sequence>MKFDQKVYNRGVRDAQTCATSERPSASLSSKDYIVKGTRNMSSSRDRVEDTYERQNDQRLDELHSKIRAIRGITTDIHDDVERQHLMLDDTGNTFNSFGASLSQTARRATQAFGIGQGSLKSWRIAMYVVGAFLMLWMGSKLWWWWVGSGETTT</sequence>
<keyword evidence="5 9" id="KW-1133">Transmembrane helix</keyword>
<accession>A0A9P7UN25</accession>
<dbReference type="InterPro" id="IPR039899">
    <property type="entry name" value="BET1_SNARE"/>
</dbReference>
<evidence type="ECO:0000256" key="6">
    <source>
        <dbReference type="ARBA" id="ARBA00023034"/>
    </source>
</evidence>
<organism evidence="11 12">
    <name type="scientific">Marasmius oreades</name>
    <name type="common">fairy-ring Marasmius</name>
    <dbReference type="NCBI Taxonomy" id="181124"/>
    <lineage>
        <taxon>Eukaryota</taxon>
        <taxon>Fungi</taxon>
        <taxon>Dikarya</taxon>
        <taxon>Basidiomycota</taxon>
        <taxon>Agaricomycotina</taxon>
        <taxon>Agaricomycetes</taxon>
        <taxon>Agaricomycetidae</taxon>
        <taxon>Agaricales</taxon>
        <taxon>Marasmiineae</taxon>
        <taxon>Marasmiaceae</taxon>
        <taxon>Marasmius</taxon>
    </lineage>
</organism>
<evidence type="ECO:0000256" key="9">
    <source>
        <dbReference type="SAM" id="Phobius"/>
    </source>
</evidence>
<dbReference type="GO" id="GO:0015031">
    <property type="term" value="P:protein transport"/>
    <property type="evidence" value="ECO:0007669"/>
    <property type="project" value="UniProtKB-KW"/>
</dbReference>
<evidence type="ECO:0000256" key="3">
    <source>
        <dbReference type="ARBA" id="ARBA00022692"/>
    </source>
</evidence>
<feature type="domain" description="T-SNARE coiled-coil homology" evidence="10">
    <location>
        <begin position="50"/>
        <end position="112"/>
    </location>
</feature>
<protein>
    <recommendedName>
        <fullName evidence="10">t-SNARE coiled-coil homology domain-containing protein</fullName>
    </recommendedName>
</protein>
<dbReference type="Gene3D" id="1.20.5.110">
    <property type="match status" value="1"/>
</dbReference>
<dbReference type="InterPro" id="IPR000727">
    <property type="entry name" value="T_SNARE_dom"/>
</dbReference>
<keyword evidence="6" id="KW-0333">Golgi apparatus</keyword>
<dbReference type="SMART" id="SM00397">
    <property type="entry name" value="t_SNARE"/>
    <property type="match status" value="1"/>
</dbReference>
<dbReference type="SUPFAM" id="SSF58038">
    <property type="entry name" value="SNARE fusion complex"/>
    <property type="match status" value="1"/>
</dbReference>
<keyword evidence="12" id="KW-1185">Reference proteome</keyword>
<evidence type="ECO:0000313" key="11">
    <source>
        <dbReference type="EMBL" id="KAG7087530.1"/>
    </source>
</evidence>
<dbReference type="GeneID" id="66082564"/>
<dbReference type="KEGG" id="more:E1B28_013489"/>
<evidence type="ECO:0000256" key="8">
    <source>
        <dbReference type="ARBA" id="ARBA00046280"/>
    </source>
</evidence>
<dbReference type="OrthoDB" id="3063237at2759"/>
<proteinExistence type="predicted"/>
<evidence type="ECO:0000256" key="5">
    <source>
        <dbReference type="ARBA" id="ARBA00022989"/>
    </source>
</evidence>
<evidence type="ECO:0000256" key="2">
    <source>
        <dbReference type="ARBA" id="ARBA00022448"/>
    </source>
</evidence>
<feature type="transmembrane region" description="Helical" evidence="9">
    <location>
        <begin position="125"/>
        <end position="146"/>
    </location>
</feature>
<keyword evidence="2" id="KW-0813">Transport</keyword>
<dbReference type="PANTHER" id="PTHR12791">
    <property type="entry name" value="GOLGI SNARE BET1-RELATED"/>
    <property type="match status" value="1"/>
</dbReference>
<dbReference type="EMBL" id="CM032189">
    <property type="protein sequence ID" value="KAG7087530.1"/>
    <property type="molecule type" value="Genomic_DNA"/>
</dbReference>
<evidence type="ECO:0000256" key="4">
    <source>
        <dbReference type="ARBA" id="ARBA00022927"/>
    </source>
</evidence>
<keyword evidence="3 9" id="KW-0812">Transmembrane</keyword>
<name>A0A9P7UN25_9AGAR</name>
<evidence type="ECO:0000313" key="12">
    <source>
        <dbReference type="Proteomes" id="UP001049176"/>
    </source>
</evidence>
<dbReference type="RefSeq" id="XP_043004001.1">
    <property type="nucleotide sequence ID" value="XM_043158648.1"/>
</dbReference>
<dbReference type="CDD" id="cd15853">
    <property type="entry name" value="SNARE_Bet1"/>
    <property type="match status" value="1"/>
</dbReference>
<keyword evidence="4" id="KW-0653">Protein transport</keyword>
<reference evidence="11" key="1">
    <citation type="journal article" date="2021" name="Genome Biol. Evol.">
        <title>The assembled and annotated genome of the fairy-ring fungus Marasmius oreades.</title>
        <authorList>
            <person name="Hiltunen M."/>
            <person name="Ament-Velasquez S.L."/>
            <person name="Johannesson H."/>
        </authorList>
    </citation>
    <scope>NUCLEOTIDE SEQUENCE</scope>
    <source>
        <strain evidence="11">03SP1</strain>
    </source>
</reference>
<evidence type="ECO:0000259" key="10">
    <source>
        <dbReference type="PROSITE" id="PS50192"/>
    </source>
</evidence>
<dbReference type="AlphaFoldDB" id="A0A9P7UN25"/>
<comment type="subcellular location">
    <subcellularLocation>
        <location evidence="8">Endomembrane system</location>
        <topology evidence="8">Single-pass type IV membrane protein</topology>
    </subcellularLocation>
    <subcellularLocation>
        <location evidence="1">Golgi apparatus membrane</location>
    </subcellularLocation>
</comment>
<dbReference type="PROSITE" id="PS50192">
    <property type="entry name" value="T_SNARE"/>
    <property type="match status" value="1"/>
</dbReference>
<comment type="caution">
    <text evidence="11">The sequence shown here is derived from an EMBL/GenBank/DDBJ whole genome shotgun (WGS) entry which is preliminary data.</text>
</comment>
<keyword evidence="7 9" id="KW-0472">Membrane</keyword>
<dbReference type="Proteomes" id="UP001049176">
    <property type="component" value="Chromosome 9"/>
</dbReference>
<gene>
    <name evidence="11" type="ORF">E1B28_013489</name>
</gene>